<protein>
    <submittedName>
        <fullName evidence="3">RNA polymerase sigma factor, sigma-70 family</fullName>
    </submittedName>
</protein>
<reference evidence="4" key="1">
    <citation type="submission" date="2016-10" db="EMBL/GenBank/DDBJ databases">
        <authorList>
            <person name="Varghese N."/>
            <person name="Submissions S."/>
        </authorList>
    </citation>
    <scope>NUCLEOTIDE SEQUENCE [LARGE SCALE GENOMIC DNA]</scope>
    <source>
        <strain evidence="4">CGMCC 4.6609</strain>
    </source>
</reference>
<keyword evidence="4" id="KW-1185">Reference proteome</keyword>
<sequence length="802" mass="87487">MTSPGRCASCDGALPPATSEQRRSYCSNACRQRAYRRRVTVTAAAPATRQNLRVLSNLPAARDTFVGRQQELSKLDQLLRRHRLVTLVGSAGAGKTRLALESAGRLRRGRTDRVVLVELGAVTTPADVLPALARALEVAERPDEPLRDTVVETLVNMKVVVVLDNCEHLLDTCAELTDMLLSRCPGVRVLATSREALWITGEVSFHVEGLPVPSTDRDLVTTAAPRSEAVKLFVDRARERKPDFRLTAGNTAAVALLCARLEGMPLAIELAARWVQLLPVADICDRMDEPLELLTLGCRKSPSRQSSLREAIDWSYRLLRPDEQFALRRLSVFDGGFDLVAATEVCSSERSAEPVLDVLSRLQAKSLLAAVPGTTRFRQLETVRLHAREKLLAAGEADIAYEALARWFTDLSDVLITSPLSVPAEVQHKLDNHVDSLLGTVEWAADRGDERLLLLTSALADCAARRGRLGQARVMLRDALRRPSTRDDYRCVALNHAARFAAEQGDHDEAAGLSREALRLAAASGLPALVMSCRSTLAAVQQSSGEWEASDQNSTECLRVAELLGEPLARAACLVDLARTALSLGKHERAEKNVMKALPISRTSGVPARIASALNTRGTVALVQDELDEATHAFQEALRMDGLNPLTAPDALEGLAVVAVTRGQAERALRLEATGRAMRRSVGVVPNPFWREKVAVAMRTARLMLPVARADAAATPLTAAETEAFIHDEVWLDRTEAAFDALDDHERRVIALLATGLTNQQIANRLNVSLRTVASRLHRLREKLGLRSREDIAAWGAERAIG</sequence>
<dbReference type="PRINTS" id="PR00038">
    <property type="entry name" value="HTHLUXR"/>
</dbReference>
<keyword evidence="1" id="KW-0802">TPR repeat</keyword>
<dbReference type="SUPFAM" id="SSF46894">
    <property type="entry name" value="C-terminal effector domain of the bipartite response regulators"/>
    <property type="match status" value="1"/>
</dbReference>
<dbReference type="PROSITE" id="PS50043">
    <property type="entry name" value="HTH_LUXR_2"/>
    <property type="match status" value="1"/>
</dbReference>
<dbReference type="STRING" id="641025.SAMN05421507_101707"/>
<organism evidence="3 4">
    <name type="scientific">Lentzea jiangxiensis</name>
    <dbReference type="NCBI Taxonomy" id="641025"/>
    <lineage>
        <taxon>Bacteria</taxon>
        <taxon>Bacillati</taxon>
        <taxon>Actinomycetota</taxon>
        <taxon>Actinomycetes</taxon>
        <taxon>Pseudonocardiales</taxon>
        <taxon>Pseudonocardiaceae</taxon>
        <taxon>Lentzea</taxon>
    </lineage>
</organism>
<dbReference type="PROSITE" id="PS00622">
    <property type="entry name" value="HTH_LUXR_1"/>
    <property type="match status" value="1"/>
</dbReference>
<gene>
    <name evidence="3" type="ORF">SAMN05421507_101707</name>
</gene>
<dbReference type="RefSeq" id="WP_090095071.1">
    <property type="nucleotide sequence ID" value="NZ_FNIX01000001.1"/>
</dbReference>
<dbReference type="Gene3D" id="3.40.50.300">
    <property type="entry name" value="P-loop containing nucleotide triphosphate hydrolases"/>
    <property type="match status" value="1"/>
</dbReference>
<proteinExistence type="predicted"/>
<feature type="domain" description="HTH luxR-type" evidence="2">
    <location>
        <begin position="735"/>
        <end position="800"/>
    </location>
</feature>
<dbReference type="Gene3D" id="1.10.10.10">
    <property type="entry name" value="Winged helix-like DNA-binding domain superfamily/Winged helix DNA-binding domain"/>
    <property type="match status" value="1"/>
</dbReference>
<dbReference type="InterPro" id="IPR036388">
    <property type="entry name" value="WH-like_DNA-bd_sf"/>
</dbReference>
<dbReference type="AlphaFoldDB" id="A0A1H0FAU3"/>
<dbReference type="InterPro" id="IPR049945">
    <property type="entry name" value="AAA_22"/>
</dbReference>
<dbReference type="InterPro" id="IPR027417">
    <property type="entry name" value="P-loop_NTPase"/>
</dbReference>
<dbReference type="GO" id="GO:0003677">
    <property type="term" value="F:DNA binding"/>
    <property type="evidence" value="ECO:0007669"/>
    <property type="project" value="InterPro"/>
</dbReference>
<dbReference type="SMART" id="SM00028">
    <property type="entry name" value="TPR"/>
    <property type="match status" value="3"/>
</dbReference>
<dbReference type="GO" id="GO:0006355">
    <property type="term" value="P:regulation of DNA-templated transcription"/>
    <property type="evidence" value="ECO:0007669"/>
    <property type="project" value="InterPro"/>
</dbReference>
<feature type="repeat" description="TPR" evidence="1">
    <location>
        <begin position="611"/>
        <end position="644"/>
    </location>
</feature>
<dbReference type="GO" id="GO:0016887">
    <property type="term" value="F:ATP hydrolysis activity"/>
    <property type="evidence" value="ECO:0007669"/>
    <property type="project" value="InterPro"/>
</dbReference>
<dbReference type="Pfam" id="PF00196">
    <property type="entry name" value="GerE"/>
    <property type="match status" value="1"/>
</dbReference>
<dbReference type="CDD" id="cd06170">
    <property type="entry name" value="LuxR_C_like"/>
    <property type="match status" value="1"/>
</dbReference>
<evidence type="ECO:0000313" key="3">
    <source>
        <dbReference type="EMBL" id="SDN91798.1"/>
    </source>
</evidence>
<evidence type="ECO:0000313" key="4">
    <source>
        <dbReference type="Proteomes" id="UP000199691"/>
    </source>
</evidence>
<evidence type="ECO:0000256" key="1">
    <source>
        <dbReference type="PROSITE-ProRule" id="PRU00339"/>
    </source>
</evidence>
<dbReference type="PROSITE" id="PS50005">
    <property type="entry name" value="TPR"/>
    <property type="match status" value="1"/>
</dbReference>
<dbReference type="SUPFAM" id="SSF52540">
    <property type="entry name" value="P-loop containing nucleoside triphosphate hydrolases"/>
    <property type="match status" value="1"/>
</dbReference>
<dbReference type="Proteomes" id="UP000199691">
    <property type="component" value="Unassembled WGS sequence"/>
</dbReference>
<dbReference type="PANTHER" id="PTHR47691">
    <property type="entry name" value="REGULATOR-RELATED"/>
    <property type="match status" value="1"/>
</dbReference>
<dbReference type="InterPro" id="IPR011990">
    <property type="entry name" value="TPR-like_helical_dom_sf"/>
</dbReference>
<dbReference type="Pfam" id="PF13401">
    <property type="entry name" value="AAA_22"/>
    <property type="match status" value="1"/>
</dbReference>
<evidence type="ECO:0000259" key="2">
    <source>
        <dbReference type="PROSITE" id="PS50043"/>
    </source>
</evidence>
<dbReference type="PANTHER" id="PTHR47691:SF3">
    <property type="entry name" value="HTH-TYPE TRANSCRIPTIONAL REGULATOR RV0890C-RELATED"/>
    <property type="match status" value="1"/>
</dbReference>
<dbReference type="PRINTS" id="PR00364">
    <property type="entry name" value="DISEASERSIST"/>
</dbReference>
<accession>A0A1H0FAU3</accession>
<dbReference type="OrthoDB" id="499349at2"/>
<dbReference type="Gene3D" id="1.25.40.10">
    <property type="entry name" value="Tetratricopeptide repeat domain"/>
    <property type="match status" value="1"/>
</dbReference>
<dbReference type="InterPro" id="IPR016032">
    <property type="entry name" value="Sig_transdc_resp-reg_C-effctor"/>
</dbReference>
<dbReference type="SMART" id="SM00421">
    <property type="entry name" value="HTH_LUXR"/>
    <property type="match status" value="1"/>
</dbReference>
<dbReference type="InterPro" id="IPR019734">
    <property type="entry name" value="TPR_rpt"/>
</dbReference>
<dbReference type="EMBL" id="FNIX01000001">
    <property type="protein sequence ID" value="SDN91798.1"/>
    <property type="molecule type" value="Genomic_DNA"/>
</dbReference>
<dbReference type="SUPFAM" id="SSF48452">
    <property type="entry name" value="TPR-like"/>
    <property type="match status" value="2"/>
</dbReference>
<dbReference type="InterPro" id="IPR000792">
    <property type="entry name" value="Tscrpt_reg_LuxR_C"/>
</dbReference>
<name>A0A1H0FAU3_9PSEU</name>